<dbReference type="InterPro" id="IPR000210">
    <property type="entry name" value="BTB/POZ_dom"/>
</dbReference>
<proteinExistence type="predicted"/>
<dbReference type="SUPFAM" id="SSF54695">
    <property type="entry name" value="POZ domain"/>
    <property type="match status" value="1"/>
</dbReference>
<dbReference type="SUPFAM" id="SSF117281">
    <property type="entry name" value="Kelch motif"/>
    <property type="match status" value="2"/>
</dbReference>
<reference evidence="4 5" key="1">
    <citation type="submission" date="2022-05" db="EMBL/GenBank/DDBJ databases">
        <authorList>
            <consortium name="Genoscope - CEA"/>
            <person name="William W."/>
        </authorList>
    </citation>
    <scope>NUCLEOTIDE SEQUENCE [LARGE SCALE GENOMIC DNA]</scope>
</reference>
<dbReference type="Pfam" id="PF00651">
    <property type="entry name" value="BTB"/>
    <property type="match status" value="1"/>
</dbReference>
<dbReference type="InterPro" id="IPR011333">
    <property type="entry name" value="SKP1/BTB/POZ_sf"/>
</dbReference>
<dbReference type="Proteomes" id="UP001159427">
    <property type="component" value="Unassembled WGS sequence"/>
</dbReference>
<dbReference type="PROSITE" id="PS50097">
    <property type="entry name" value="BTB"/>
    <property type="match status" value="1"/>
</dbReference>
<keyword evidence="5" id="KW-1185">Reference proteome</keyword>
<evidence type="ECO:0000259" key="3">
    <source>
        <dbReference type="PROSITE" id="PS50097"/>
    </source>
</evidence>
<evidence type="ECO:0000313" key="5">
    <source>
        <dbReference type="Proteomes" id="UP001159427"/>
    </source>
</evidence>
<sequence length="578" mass="65124">MKKETDQYKHCLDLTTKLDDFRKQKLLCDVTLHTAGTTFPAHRNVLAVSCPYFYKLFTSDMKEKTAESINLEALEVRASAIEALLSYLYTGNIDVTHLNAEEIVMLADYFLITEVKVLASQVLESKVNVSNCLFYLDFAGRYTCERLAQASRLFLEKHFEEVTQSDEFLSLGANEVKDIISSDNIIVGKEEIVFERIVSWIEHNRNEREVYFPQLLLCVRLCSMSRAYLETLVISHALVQEQASCLEMIENSLKITASSNPSLPQQPRKCLQPAVDVVIAITGTQTRLDSQPSSIRCYVPEENNWFEMQHFPEQINWNGFAEHEQELYTVGGERNGQISDSLEKFNLGTNTWTKMSPMLKAVLFPAVATLRSCLYVIGASRANRGTLQIYSPYLDAWSLGPQLSTPREITCAVSDGRFLYAVGGMRAGDGEYLNSVERYDPEEESWIEIPSMLQARGGSCAVSFETSIFVMGGECNVRVALSSCEVYSTVVNQWHSIASMHVPRYFAGAATVGKKIYVFGGVGGSNVTLEQRRVVDRYDTETGEWNSEITMPWEAKYLRCCGFSSRRDFLASLPQVTC</sequence>
<dbReference type="EMBL" id="CALNXI010000041">
    <property type="protein sequence ID" value="CAH3016417.1"/>
    <property type="molecule type" value="Genomic_DNA"/>
</dbReference>
<gene>
    <name evidence="4" type="ORF">PEVE_00029364</name>
</gene>
<dbReference type="PANTHER" id="PTHR45632">
    <property type="entry name" value="LD33804P"/>
    <property type="match status" value="1"/>
</dbReference>
<feature type="domain" description="BTB" evidence="3">
    <location>
        <begin position="28"/>
        <end position="97"/>
    </location>
</feature>
<evidence type="ECO:0000313" key="4">
    <source>
        <dbReference type="EMBL" id="CAH3016417.1"/>
    </source>
</evidence>
<dbReference type="Gene3D" id="2.120.10.80">
    <property type="entry name" value="Kelch-type beta propeller"/>
    <property type="match status" value="1"/>
</dbReference>
<comment type="caution">
    <text evidence="4">The sequence shown here is derived from an EMBL/GenBank/DDBJ whole genome shotgun (WGS) entry which is preliminary data.</text>
</comment>
<keyword evidence="1" id="KW-0880">Kelch repeat</keyword>
<dbReference type="Gene3D" id="3.30.710.10">
    <property type="entry name" value="Potassium Channel Kv1.1, Chain A"/>
    <property type="match status" value="1"/>
</dbReference>
<dbReference type="Pfam" id="PF07707">
    <property type="entry name" value="BACK"/>
    <property type="match status" value="1"/>
</dbReference>
<dbReference type="PIRSF" id="PIRSF037037">
    <property type="entry name" value="Kelch-like_protein_gigaxonin"/>
    <property type="match status" value="1"/>
</dbReference>
<dbReference type="Pfam" id="PF24681">
    <property type="entry name" value="Kelch_KLHDC2_KLHL20_DRC7"/>
    <property type="match status" value="1"/>
</dbReference>
<organism evidence="4 5">
    <name type="scientific">Porites evermanni</name>
    <dbReference type="NCBI Taxonomy" id="104178"/>
    <lineage>
        <taxon>Eukaryota</taxon>
        <taxon>Metazoa</taxon>
        <taxon>Cnidaria</taxon>
        <taxon>Anthozoa</taxon>
        <taxon>Hexacorallia</taxon>
        <taxon>Scleractinia</taxon>
        <taxon>Fungiina</taxon>
        <taxon>Poritidae</taxon>
        <taxon>Porites</taxon>
    </lineage>
</organism>
<evidence type="ECO:0000256" key="1">
    <source>
        <dbReference type="ARBA" id="ARBA00022441"/>
    </source>
</evidence>
<evidence type="ECO:0000256" key="2">
    <source>
        <dbReference type="ARBA" id="ARBA00022737"/>
    </source>
</evidence>
<dbReference type="Gene3D" id="1.25.40.420">
    <property type="match status" value="1"/>
</dbReference>
<dbReference type="InterPro" id="IPR011705">
    <property type="entry name" value="BACK"/>
</dbReference>
<dbReference type="InterPro" id="IPR017096">
    <property type="entry name" value="BTB-kelch_protein"/>
</dbReference>
<keyword evidence="2" id="KW-0677">Repeat</keyword>
<dbReference type="PANTHER" id="PTHR45632:SF30">
    <property type="entry name" value="BTB DOMAIN-CONTAINING PROTEIN"/>
    <property type="match status" value="1"/>
</dbReference>
<dbReference type="CDD" id="cd18186">
    <property type="entry name" value="BTB_POZ_ZBTB_KLHL-like"/>
    <property type="match status" value="1"/>
</dbReference>
<dbReference type="Pfam" id="PF01344">
    <property type="entry name" value="Kelch_1"/>
    <property type="match status" value="1"/>
</dbReference>
<dbReference type="SMART" id="SM00612">
    <property type="entry name" value="Kelch"/>
    <property type="match status" value="5"/>
</dbReference>
<name>A0ABN8LLC3_9CNID</name>
<dbReference type="InterPro" id="IPR006652">
    <property type="entry name" value="Kelch_1"/>
</dbReference>
<dbReference type="InterPro" id="IPR015915">
    <property type="entry name" value="Kelch-typ_b-propeller"/>
</dbReference>
<protein>
    <recommendedName>
        <fullName evidence="3">BTB domain-containing protein</fullName>
    </recommendedName>
</protein>
<dbReference type="SMART" id="SM00875">
    <property type="entry name" value="BACK"/>
    <property type="match status" value="1"/>
</dbReference>
<dbReference type="SMART" id="SM00225">
    <property type="entry name" value="BTB"/>
    <property type="match status" value="1"/>
</dbReference>
<accession>A0ABN8LLC3</accession>